<dbReference type="EMBL" id="FOQY01000002">
    <property type="protein sequence ID" value="SFI28234.1"/>
    <property type="molecule type" value="Genomic_DNA"/>
</dbReference>
<sequence>MSAYLADRQAPVTQVVLIWTSLGLAAMAAAFTMLFAAGQTVGPWVAGILADHTSTEATLVWTAVLCAVAAMIAATVRRRHPAPPATARDSASPRRGA</sequence>
<reference evidence="4" key="1">
    <citation type="submission" date="2016-10" db="EMBL/GenBank/DDBJ databases">
        <authorList>
            <person name="Varghese N."/>
            <person name="Submissions S."/>
        </authorList>
    </citation>
    <scope>NUCLEOTIDE SEQUENCE [LARGE SCALE GENOMIC DNA]</scope>
    <source>
        <strain evidence="4">CGMCC 4.2126</strain>
    </source>
</reference>
<keyword evidence="2" id="KW-1133">Transmembrane helix</keyword>
<feature type="region of interest" description="Disordered" evidence="1">
    <location>
        <begin position="78"/>
        <end position="97"/>
    </location>
</feature>
<feature type="transmembrane region" description="Helical" evidence="2">
    <location>
        <begin position="57"/>
        <end position="76"/>
    </location>
</feature>
<evidence type="ECO:0000313" key="3">
    <source>
        <dbReference type="EMBL" id="SFI28234.1"/>
    </source>
</evidence>
<proteinExistence type="predicted"/>
<dbReference type="SUPFAM" id="SSF103473">
    <property type="entry name" value="MFS general substrate transporter"/>
    <property type="match status" value="1"/>
</dbReference>
<keyword evidence="2" id="KW-0812">Transmembrane</keyword>
<name>A0A1I3GXL5_9ACTN</name>
<evidence type="ECO:0000256" key="2">
    <source>
        <dbReference type="SAM" id="Phobius"/>
    </source>
</evidence>
<keyword evidence="2" id="KW-0472">Membrane</keyword>
<protein>
    <recommendedName>
        <fullName evidence="5">Major facilitator superfamily (MFS) profile domain-containing protein</fullName>
    </recommendedName>
</protein>
<dbReference type="Proteomes" id="UP000199111">
    <property type="component" value="Unassembled WGS sequence"/>
</dbReference>
<dbReference type="AlphaFoldDB" id="A0A1I3GXL5"/>
<accession>A0A1I3GXL5</accession>
<evidence type="ECO:0000256" key="1">
    <source>
        <dbReference type="SAM" id="MobiDB-lite"/>
    </source>
</evidence>
<organism evidence="3 4">
    <name type="scientific">Streptosporangium canum</name>
    <dbReference type="NCBI Taxonomy" id="324952"/>
    <lineage>
        <taxon>Bacteria</taxon>
        <taxon>Bacillati</taxon>
        <taxon>Actinomycetota</taxon>
        <taxon>Actinomycetes</taxon>
        <taxon>Streptosporangiales</taxon>
        <taxon>Streptosporangiaceae</taxon>
        <taxon>Streptosporangium</taxon>
    </lineage>
</organism>
<evidence type="ECO:0000313" key="4">
    <source>
        <dbReference type="Proteomes" id="UP000199111"/>
    </source>
</evidence>
<dbReference type="InterPro" id="IPR036259">
    <property type="entry name" value="MFS_trans_sf"/>
</dbReference>
<evidence type="ECO:0008006" key="5">
    <source>
        <dbReference type="Google" id="ProtNLM"/>
    </source>
</evidence>
<dbReference type="Gene3D" id="1.20.1250.20">
    <property type="entry name" value="MFS general substrate transporter like domains"/>
    <property type="match status" value="1"/>
</dbReference>
<keyword evidence="4" id="KW-1185">Reference proteome</keyword>
<feature type="transmembrane region" description="Helical" evidence="2">
    <location>
        <begin position="12"/>
        <end position="37"/>
    </location>
</feature>
<gene>
    <name evidence="3" type="ORF">SAMN05216275_102267</name>
</gene>